<comment type="caution">
    <text evidence="2">The sequence shown here is derived from an EMBL/GenBank/DDBJ whole genome shotgun (WGS) entry which is preliminary data.</text>
</comment>
<evidence type="ECO:0000256" key="1">
    <source>
        <dbReference type="SAM" id="MobiDB-lite"/>
    </source>
</evidence>
<evidence type="ECO:0000313" key="3">
    <source>
        <dbReference type="Proteomes" id="UP001367676"/>
    </source>
</evidence>
<gene>
    <name evidence="2" type="ORF">V9T40_002851</name>
</gene>
<feature type="compositionally biased region" description="Basic and acidic residues" evidence="1">
    <location>
        <begin position="78"/>
        <end position="87"/>
    </location>
</feature>
<dbReference type="GO" id="GO:0034198">
    <property type="term" value="P:cellular response to amino acid starvation"/>
    <property type="evidence" value="ECO:0007669"/>
    <property type="project" value="TreeGrafter"/>
</dbReference>
<keyword evidence="3" id="KW-1185">Reference proteome</keyword>
<dbReference type="EMBL" id="JBBCAQ010000022">
    <property type="protein sequence ID" value="KAK7591238.1"/>
    <property type="molecule type" value="Genomic_DNA"/>
</dbReference>
<feature type="region of interest" description="Disordered" evidence="1">
    <location>
        <begin position="78"/>
        <end position="99"/>
    </location>
</feature>
<name>A0AAN9TGW6_9HEMI</name>
<dbReference type="Pfam" id="PF15228">
    <property type="entry name" value="DAP"/>
    <property type="match status" value="1"/>
</dbReference>
<feature type="compositionally biased region" description="Polar residues" evidence="1">
    <location>
        <begin position="31"/>
        <end position="56"/>
    </location>
</feature>
<dbReference type="Proteomes" id="UP001367676">
    <property type="component" value="Unassembled WGS sequence"/>
</dbReference>
<dbReference type="GO" id="GO:0070513">
    <property type="term" value="F:death domain binding"/>
    <property type="evidence" value="ECO:0007669"/>
    <property type="project" value="TreeGrafter"/>
</dbReference>
<sequence>MNSKEGELKAGHPPAVKAGKMRITQHKSCHDTTNTTTPDDASILKVSTSPPNTSIVSGAPVHGHSDYPAEAVQKFHDKPLPTHDQRGHCVRTNIQQPKK</sequence>
<protein>
    <recommendedName>
        <fullName evidence="4">Death-associated protein 1</fullName>
    </recommendedName>
</protein>
<organism evidence="2 3">
    <name type="scientific">Parthenolecanium corni</name>
    <dbReference type="NCBI Taxonomy" id="536013"/>
    <lineage>
        <taxon>Eukaryota</taxon>
        <taxon>Metazoa</taxon>
        <taxon>Ecdysozoa</taxon>
        <taxon>Arthropoda</taxon>
        <taxon>Hexapoda</taxon>
        <taxon>Insecta</taxon>
        <taxon>Pterygota</taxon>
        <taxon>Neoptera</taxon>
        <taxon>Paraneoptera</taxon>
        <taxon>Hemiptera</taxon>
        <taxon>Sternorrhyncha</taxon>
        <taxon>Coccoidea</taxon>
        <taxon>Coccidae</taxon>
        <taxon>Parthenolecanium</taxon>
    </lineage>
</organism>
<evidence type="ECO:0000313" key="2">
    <source>
        <dbReference type="EMBL" id="KAK7591238.1"/>
    </source>
</evidence>
<reference evidence="2 3" key="1">
    <citation type="submission" date="2024-03" db="EMBL/GenBank/DDBJ databases">
        <title>Adaptation during the transition from Ophiocordyceps entomopathogen to insect associate is accompanied by gene loss and intensified selection.</title>
        <authorList>
            <person name="Ward C.M."/>
            <person name="Onetto C.A."/>
            <person name="Borneman A.R."/>
        </authorList>
    </citation>
    <scope>NUCLEOTIDE SEQUENCE [LARGE SCALE GENOMIC DNA]</scope>
    <source>
        <strain evidence="2">AWRI1</strain>
        <tissue evidence="2">Single Adult Female</tissue>
    </source>
</reference>
<dbReference type="GO" id="GO:0097190">
    <property type="term" value="P:apoptotic signaling pathway"/>
    <property type="evidence" value="ECO:0007669"/>
    <property type="project" value="TreeGrafter"/>
</dbReference>
<dbReference type="InterPro" id="IPR024130">
    <property type="entry name" value="DAP1/DAPL1"/>
</dbReference>
<dbReference type="PANTHER" id="PTHR13177">
    <property type="entry name" value="DEATH-ASSOCIATED PROTEIN 1"/>
    <property type="match status" value="1"/>
</dbReference>
<accession>A0AAN9TGW6</accession>
<dbReference type="PANTHER" id="PTHR13177:SF4">
    <property type="entry name" value="GEO09647P1"/>
    <property type="match status" value="1"/>
</dbReference>
<feature type="region of interest" description="Disordered" evidence="1">
    <location>
        <begin position="1"/>
        <end position="66"/>
    </location>
</feature>
<proteinExistence type="predicted"/>
<evidence type="ECO:0008006" key="4">
    <source>
        <dbReference type="Google" id="ProtNLM"/>
    </source>
</evidence>
<dbReference type="AlphaFoldDB" id="A0AAN9TGW6"/>
<feature type="compositionally biased region" description="Basic and acidic residues" evidence="1">
    <location>
        <begin position="1"/>
        <end position="10"/>
    </location>
</feature>
<dbReference type="GO" id="GO:0010507">
    <property type="term" value="P:negative regulation of autophagy"/>
    <property type="evidence" value="ECO:0007669"/>
    <property type="project" value="TreeGrafter"/>
</dbReference>